<name>A0A8C6HTJ5_MUSSI</name>
<comment type="subcellular location">
    <subcellularLocation>
        <location evidence="1">Secreted</location>
    </subcellularLocation>
</comment>
<proteinExistence type="predicted"/>
<dbReference type="SMART" id="SM00131">
    <property type="entry name" value="KU"/>
    <property type="match status" value="1"/>
</dbReference>
<dbReference type="PROSITE" id="PS00280">
    <property type="entry name" value="BPTI_KUNITZ_1"/>
    <property type="match status" value="1"/>
</dbReference>
<dbReference type="GeneTree" id="ENSGT00940000156753"/>
<dbReference type="GO" id="GO:0005615">
    <property type="term" value="C:extracellular space"/>
    <property type="evidence" value="ECO:0007669"/>
    <property type="project" value="TreeGrafter"/>
</dbReference>
<evidence type="ECO:0000259" key="9">
    <source>
        <dbReference type="PROSITE" id="PS51390"/>
    </source>
</evidence>
<feature type="chain" id="PRO_5034284993" evidence="7">
    <location>
        <begin position="28"/>
        <end position="138"/>
    </location>
</feature>
<dbReference type="AlphaFoldDB" id="A0A8C6HTJ5"/>
<dbReference type="PANTHER" id="PTHR46751">
    <property type="entry name" value="EPPIN"/>
    <property type="match status" value="1"/>
</dbReference>
<keyword evidence="6" id="KW-1015">Disulfide bond</keyword>
<accession>A0A8C6HTJ5</accession>
<dbReference type="PRINTS" id="PR00759">
    <property type="entry name" value="BASICPTASE"/>
</dbReference>
<dbReference type="Pfam" id="PF00095">
    <property type="entry name" value="WAP"/>
    <property type="match status" value="1"/>
</dbReference>
<dbReference type="SUPFAM" id="SSF57256">
    <property type="entry name" value="Elafin-like"/>
    <property type="match status" value="1"/>
</dbReference>
<keyword evidence="5" id="KW-0722">Serine protease inhibitor</keyword>
<dbReference type="PANTHER" id="PTHR46751:SF3">
    <property type="entry name" value="WAP FOUR-DISULFIDE CORE DOMAIN PROTEIN 6B"/>
    <property type="match status" value="1"/>
</dbReference>
<feature type="domain" description="WAP" evidence="9">
    <location>
        <begin position="22"/>
        <end position="74"/>
    </location>
</feature>
<dbReference type="InterPro" id="IPR002223">
    <property type="entry name" value="Kunitz_BPTI"/>
</dbReference>
<dbReference type="Gene3D" id="4.10.410.10">
    <property type="entry name" value="Pancreatic trypsin inhibitor Kunitz domain"/>
    <property type="match status" value="1"/>
</dbReference>
<evidence type="ECO:0000259" key="8">
    <source>
        <dbReference type="PROSITE" id="PS50279"/>
    </source>
</evidence>
<evidence type="ECO:0000256" key="2">
    <source>
        <dbReference type="ARBA" id="ARBA00022525"/>
    </source>
</evidence>
<dbReference type="FunFam" id="4.10.410.10:FF:000015">
    <property type="entry name" value="WAP four-disulfide core domain 6A"/>
    <property type="match status" value="1"/>
</dbReference>
<dbReference type="CDD" id="cd22611">
    <property type="entry name" value="Kunitz_eppin"/>
    <property type="match status" value="1"/>
</dbReference>
<sequence>MRLWGLLPFLVAFVLLWSIQEPELAEGVFIRTCPKYNKIKCDFEERSQCLRHRECPGEERCCLFACGKKCLDLSEDVCSLPQDPGPCLAYLPRWWYNQDTRLCTEFIYGGCQGNPNNFESKAVCTSICINKRKMSSWI</sequence>
<evidence type="ECO:0000313" key="11">
    <source>
        <dbReference type="Proteomes" id="UP000694415"/>
    </source>
</evidence>
<dbReference type="Pfam" id="PF00014">
    <property type="entry name" value="Kunitz_BPTI"/>
    <property type="match status" value="1"/>
</dbReference>
<dbReference type="FunFam" id="4.10.75.10:FF:000004">
    <property type="entry name" value="WAP four-disulfide core domain 6A"/>
    <property type="match status" value="1"/>
</dbReference>
<dbReference type="GO" id="GO:0004867">
    <property type="term" value="F:serine-type endopeptidase inhibitor activity"/>
    <property type="evidence" value="ECO:0007669"/>
    <property type="project" value="UniProtKB-KW"/>
</dbReference>
<dbReference type="PROSITE" id="PS50279">
    <property type="entry name" value="BPTI_KUNITZ_2"/>
    <property type="match status" value="1"/>
</dbReference>
<evidence type="ECO:0000256" key="7">
    <source>
        <dbReference type="SAM" id="SignalP"/>
    </source>
</evidence>
<dbReference type="InterPro" id="IPR020901">
    <property type="entry name" value="Prtase_inh_Kunz-CS"/>
</dbReference>
<organism evidence="10 11">
    <name type="scientific">Mus spicilegus</name>
    <name type="common">Mound-building mouse</name>
    <dbReference type="NCBI Taxonomy" id="10103"/>
    <lineage>
        <taxon>Eukaryota</taxon>
        <taxon>Metazoa</taxon>
        <taxon>Chordata</taxon>
        <taxon>Craniata</taxon>
        <taxon>Vertebrata</taxon>
        <taxon>Euteleostomi</taxon>
        <taxon>Mammalia</taxon>
        <taxon>Eutheria</taxon>
        <taxon>Euarchontoglires</taxon>
        <taxon>Glires</taxon>
        <taxon>Rodentia</taxon>
        <taxon>Myomorpha</taxon>
        <taxon>Muroidea</taxon>
        <taxon>Muridae</taxon>
        <taxon>Murinae</taxon>
        <taxon>Mus</taxon>
        <taxon>Mus</taxon>
    </lineage>
</organism>
<dbReference type="Gene3D" id="4.10.75.10">
    <property type="entry name" value="Elafin-like"/>
    <property type="match status" value="1"/>
</dbReference>
<keyword evidence="2" id="KW-0964">Secreted</keyword>
<keyword evidence="4 7" id="KW-0732">Signal</keyword>
<evidence type="ECO:0000256" key="4">
    <source>
        <dbReference type="ARBA" id="ARBA00022729"/>
    </source>
</evidence>
<evidence type="ECO:0000256" key="5">
    <source>
        <dbReference type="ARBA" id="ARBA00022900"/>
    </source>
</evidence>
<keyword evidence="11" id="KW-1185">Reference proteome</keyword>
<evidence type="ECO:0000256" key="6">
    <source>
        <dbReference type="ARBA" id="ARBA00023157"/>
    </source>
</evidence>
<dbReference type="Proteomes" id="UP000694415">
    <property type="component" value="Unplaced"/>
</dbReference>
<feature type="signal peptide" evidence="7">
    <location>
        <begin position="1"/>
        <end position="27"/>
    </location>
</feature>
<keyword evidence="3" id="KW-0646">Protease inhibitor</keyword>
<feature type="domain" description="BPTI/Kunitz inhibitor" evidence="8">
    <location>
        <begin position="78"/>
        <end position="128"/>
    </location>
</feature>
<protein>
    <submittedName>
        <fullName evidence="10">WAP four-disulfide core domain 6B</fullName>
    </submittedName>
</protein>
<reference evidence="10" key="2">
    <citation type="submission" date="2025-09" db="UniProtKB">
        <authorList>
            <consortium name="Ensembl"/>
        </authorList>
    </citation>
    <scope>IDENTIFICATION</scope>
</reference>
<dbReference type="InterPro" id="IPR008197">
    <property type="entry name" value="WAP_dom"/>
</dbReference>
<dbReference type="SUPFAM" id="SSF57362">
    <property type="entry name" value="BPTI-like"/>
    <property type="match status" value="1"/>
</dbReference>
<evidence type="ECO:0000256" key="1">
    <source>
        <dbReference type="ARBA" id="ARBA00004613"/>
    </source>
</evidence>
<evidence type="ECO:0000313" key="10">
    <source>
        <dbReference type="Ensembl" id="ENSMSIP00000026284.1"/>
    </source>
</evidence>
<dbReference type="PROSITE" id="PS51390">
    <property type="entry name" value="WAP"/>
    <property type="match status" value="1"/>
</dbReference>
<dbReference type="InterPro" id="IPR036645">
    <property type="entry name" value="Elafin-like_sf"/>
</dbReference>
<dbReference type="InterPro" id="IPR051388">
    <property type="entry name" value="Serpin_venom_toxin"/>
</dbReference>
<dbReference type="InterPro" id="IPR036880">
    <property type="entry name" value="Kunitz_BPTI_sf"/>
</dbReference>
<dbReference type="Ensembl" id="ENSMSIT00000033173.1">
    <property type="protein sequence ID" value="ENSMSIP00000026284.1"/>
    <property type="gene ID" value="ENSMSIG00000022195.1"/>
</dbReference>
<reference evidence="10" key="1">
    <citation type="submission" date="2025-08" db="UniProtKB">
        <authorList>
            <consortium name="Ensembl"/>
        </authorList>
    </citation>
    <scope>IDENTIFICATION</scope>
</reference>
<evidence type="ECO:0000256" key="3">
    <source>
        <dbReference type="ARBA" id="ARBA00022690"/>
    </source>
</evidence>